<comment type="subcellular location">
    <subcellularLocation>
        <location evidence="5">Bacterial microcompartment</location>
    </subcellularLocation>
</comment>
<feature type="binding site" evidence="5">
    <location>
        <position position="156"/>
    </location>
    <ligand>
        <name>adenosylcob(III)alamin</name>
        <dbReference type="ChEBI" id="CHEBI:18408"/>
    </ligand>
</feature>
<proteinExistence type="inferred from homology"/>
<name>A0ABU3D7A3_9FLAO</name>
<dbReference type="RefSeq" id="WP_311503746.1">
    <property type="nucleotide sequence ID" value="NZ_JAVRHK010000009.1"/>
</dbReference>
<dbReference type="InterPro" id="IPR009246">
    <property type="entry name" value="EutC"/>
</dbReference>
<keyword evidence="2 5" id="KW-0456">Lyase</keyword>
<accession>A0ABU3D7A3</accession>
<evidence type="ECO:0000256" key="4">
    <source>
        <dbReference type="ARBA" id="ARBA00024446"/>
    </source>
</evidence>
<dbReference type="NCBIfam" id="NF003971">
    <property type="entry name" value="PRK05465.1"/>
    <property type="match status" value="1"/>
</dbReference>
<dbReference type="Gene3D" id="3.40.50.11240">
    <property type="entry name" value="Ethanolamine ammonia-lyase light chain (EutC)"/>
    <property type="match status" value="1"/>
</dbReference>
<comment type="function">
    <text evidence="5">Catalyzes the deamination of various vicinal amino-alcohols to oxo compounds. Allows this organism to utilize ethanolamine as the sole source of nitrogen and carbon in the presence of external vitamin B12.</text>
</comment>
<dbReference type="Gene3D" id="1.10.30.40">
    <property type="entry name" value="Ethanolamine ammonia-lyase light chain (EutC), N-terminal domain"/>
    <property type="match status" value="1"/>
</dbReference>
<sequence length="250" mass="27866">MAEKPSNKDYLQKDNWQELKSISKARIALGNVGGSLPLKEVLSFQEDHAFAKDTIFSEFKTDELAAQFEEFKLPVYKFSSRAESRDEYLRRPDLGRQLQEKTEKKNAYQTDIAIIIADGLSANAVNSKALPMLKNLLPELTGKFSISLCLVKNARVAIGDEIGELLQAKFTAVLIGERPGLSSPSSMGIYTTYNPHTGLTDERRNCISNIHENGLSVEEACSILIKLIDQSFQKKISGVTLRGALKRNRK</sequence>
<comment type="subunit">
    <text evidence="5">The basic unit is a heterodimer which dimerizes to form tetramers. The heterotetramers trimerize; 6 large subunits form a core ring with 6 small subunits projecting outwards.</text>
</comment>
<comment type="catalytic activity">
    <reaction evidence="5">
        <text>ethanolamine = acetaldehyde + NH4(+)</text>
        <dbReference type="Rhea" id="RHEA:15313"/>
        <dbReference type="ChEBI" id="CHEBI:15343"/>
        <dbReference type="ChEBI" id="CHEBI:28938"/>
        <dbReference type="ChEBI" id="CHEBI:57603"/>
        <dbReference type="EC" id="4.3.1.7"/>
    </reaction>
</comment>
<evidence type="ECO:0000313" key="6">
    <source>
        <dbReference type="EMBL" id="MDT0677402.1"/>
    </source>
</evidence>
<keyword evidence="1 5" id="KW-0846">Cobalamin</keyword>
<dbReference type="PIRSF" id="PIRSF018982">
    <property type="entry name" value="EutC"/>
    <property type="match status" value="1"/>
</dbReference>
<comment type="caution">
    <text evidence="6">The sequence shown here is derived from an EMBL/GenBank/DDBJ whole genome shotgun (WGS) entry which is preliminary data.</text>
</comment>
<keyword evidence="3 5" id="KW-0170">Cobalt</keyword>
<keyword evidence="7" id="KW-1185">Reference proteome</keyword>
<organism evidence="6 7">
    <name type="scientific">Autumnicola musiva</name>
    <dbReference type="NCBI Taxonomy" id="3075589"/>
    <lineage>
        <taxon>Bacteria</taxon>
        <taxon>Pseudomonadati</taxon>
        <taxon>Bacteroidota</taxon>
        <taxon>Flavobacteriia</taxon>
        <taxon>Flavobacteriales</taxon>
        <taxon>Flavobacteriaceae</taxon>
        <taxon>Autumnicola</taxon>
    </lineage>
</organism>
<feature type="binding site" evidence="5">
    <location>
        <position position="206"/>
    </location>
    <ligand>
        <name>adenosylcob(III)alamin</name>
        <dbReference type="ChEBI" id="CHEBI:18408"/>
    </ligand>
</feature>
<evidence type="ECO:0000256" key="5">
    <source>
        <dbReference type="HAMAP-Rule" id="MF_00601"/>
    </source>
</evidence>
<comment type="similarity">
    <text evidence="5">Belongs to the EutC family.</text>
</comment>
<feature type="binding site" evidence="5">
    <location>
        <position position="177"/>
    </location>
    <ligand>
        <name>adenosylcob(III)alamin</name>
        <dbReference type="ChEBI" id="CHEBI:18408"/>
    </ligand>
</feature>
<evidence type="ECO:0000256" key="3">
    <source>
        <dbReference type="ARBA" id="ARBA00023285"/>
    </source>
</evidence>
<dbReference type="PANTHER" id="PTHR39330:SF1">
    <property type="entry name" value="ETHANOLAMINE AMMONIA-LYASE SMALL SUBUNIT"/>
    <property type="match status" value="1"/>
</dbReference>
<evidence type="ECO:0000256" key="2">
    <source>
        <dbReference type="ARBA" id="ARBA00023239"/>
    </source>
</evidence>
<reference evidence="6 7" key="1">
    <citation type="submission" date="2023-09" db="EMBL/GenBank/DDBJ databases">
        <authorList>
            <person name="Rey-Velasco X."/>
        </authorList>
    </citation>
    <scope>NUCLEOTIDE SEQUENCE [LARGE SCALE GENOMIC DNA]</scope>
    <source>
        <strain evidence="6 7">F117</strain>
    </source>
</reference>
<keyword evidence="4 5" id="KW-1283">Bacterial microcompartment</keyword>
<evidence type="ECO:0000256" key="1">
    <source>
        <dbReference type="ARBA" id="ARBA00022628"/>
    </source>
</evidence>
<dbReference type="PANTHER" id="PTHR39330">
    <property type="entry name" value="ETHANOLAMINE AMMONIA-LYASE LIGHT CHAIN"/>
    <property type="match status" value="1"/>
</dbReference>
<gene>
    <name evidence="5 6" type="primary">eutC</name>
    <name evidence="6" type="ORF">RM539_12520</name>
</gene>
<dbReference type="Proteomes" id="UP001262582">
    <property type="component" value="Unassembled WGS sequence"/>
</dbReference>
<dbReference type="InterPro" id="IPR042251">
    <property type="entry name" value="EutC_C"/>
</dbReference>
<dbReference type="EC" id="4.3.1.7" evidence="5"/>
<dbReference type="GO" id="GO:0008851">
    <property type="term" value="F:ethanolamine ammonia-lyase activity"/>
    <property type="evidence" value="ECO:0007669"/>
    <property type="project" value="UniProtKB-EC"/>
</dbReference>
<protein>
    <recommendedName>
        <fullName evidence="5">Ethanolamine ammonia-lyase small subunit</fullName>
        <shortName evidence="5">EAL small subunit</shortName>
        <ecNumber evidence="5">4.3.1.7</ecNumber>
    </recommendedName>
</protein>
<comment type="cofactor">
    <cofactor evidence="5">
        <name>adenosylcob(III)alamin</name>
        <dbReference type="ChEBI" id="CHEBI:18408"/>
    </cofactor>
    <text evidence="5">Binds between the large and small subunits.</text>
</comment>
<evidence type="ECO:0000313" key="7">
    <source>
        <dbReference type="Proteomes" id="UP001262582"/>
    </source>
</evidence>
<dbReference type="EMBL" id="JAVRHK010000009">
    <property type="protein sequence ID" value="MDT0677402.1"/>
    <property type="molecule type" value="Genomic_DNA"/>
</dbReference>
<dbReference type="HAMAP" id="MF_00601">
    <property type="entry name" value="EutC"/>
    <property type="match status" value="1"/>
</dbReference>
<comment type="pathway">
    <text evidence="5">Amine and polyamine degradation; ethanolamine degradation.</text>
</comment>
<dbReference type="Pfam" id="PF05985">
    <property type="entry name" value="EutC"/>
    <property type="match status" value="1"/>
</dbReference>
<dbReference type="InterPro" id="IPR042255">
    <property type="entry name" value="EutC_N"/>
</dbReference>